<dbReference type="Gene3D" id="3.90.25.10">
    <property type="entry name" value="UDP-galactose 4-epimerase, domain 1"/>
    <property type="match status" value="1"/>
</dbReference>
<reference evidence="3 4" key="1">
    <citation type="submission" date="2023-05" db="EMBL/GenBank/DDBJ databases">
        <title>Corynebacterium suedekumii sp. nov. and Corynebacterium breve sp. nov. isolated from raw cow's milk.</title>
        <authorList>
            <person name="Baer M.K."/>
            <person name="Mehl L."/>
            <person name="Hellmuth R."/>
            <person name="Marke G."/>
            <person name="Lipski A."/>
        </authorList>
    </citation>
    <scope>NUCLEOTIDE SEQUENCE [LARGE SCALE GENOMIC DNA]</scope>
    <source>
        <strain evidence="3 4">LM112</strain>
    </source>
</reference>
<gene>
    <name evidence="3" type="ORF">QP029_08175</name>
</gene>
<name>A0ABY8VM10_9CORY</name>
<dbReference type="PANTHER" id="PTHR43000">
    <property type="entry name" value="DTDP-D-GLUCOSE 4,6-DEHYDRATASE-RELATED"/>
    <property type="match status" value="1"/>
</dbReference>
<feature type="domain" description="NAD-dependent epimerase/dehydratase" evidence="2">
    <location>
        <begin position="3"/>
        <end position="292"/>
    </location>
</feature>
<accession>A0ABY8VM10</accession>
<organism evidence="3 4">
    <name type="scientific">Corynebacterium suedekumii</name>
    <dbReference type="NCBI Taxonomy" id="3049801"/>
    <lineage>
        <taxon>Bacteria</taxon>
        <taxon>Bacillati</taxon>
        <taxon>Actinomycetota</taxon>
        <taxon>Actinomycetes</taxon>
        <taxon>Mycobacteriales</taxon>
        <taxon>Corynebacteriaceae</taxon>
        <taxon>Corynebacterium</taxon>
    </lineage>
</organism>
<proteinExistence type="inferred from homology"/>
<evidence type="ECO:0000256" key="1">
    <source>
        <dbReference type="ARBA" id="ARBA00007637"/>
    </source>
</evidence>
<protein>
    <submittedName>
        <fullName evidence="3">NAD-dependent epimerase/dehydratase family protein</fullName>
    </submittedName>
</protein>
<dbReference type="InterPro" id="IPR001509">
    <property type="entry name" value="Epimerase_deHydtase"/>
</dbReference>
<keyword evidence="4" id="KW-1185">Reference proteome</keyword>
<evidence type="ECO:0000259" key="2">
    <source>
        <dbReference type="Pfam" id="PF01370"/>
    </source>
</evidence>
<dbReference type="Pfam" id="PF01370">
    <property type="entry name" value="Epimerase"/>
    <property type="match status" value="1"/>
</dbReference>
<comment type="similarity">
    <text evidence="1">Belongs to the NAD(P)-dependent epimerase/dehydratase family.</text>
</comment>
<evidence type="ECO:0000313" key="4">
    <source>
        <dbReference type="Proteomes" id="UP001238805"/>
    </source>
</evidence>
<evidence type="ECO:0000313" key="3">
    <source>
        <dbReference type="EMBL" id="WIM69258.1"/>
    </source>
</evidence>
<dbReference type="InterPro" id="IPR036291">
    <property type="entry name" value="NAD(P)-bd_dom_sf"/>
</dbReference>
<dbReference type="EMBL" id="CP126970">
    <property type="protein sequence ID" value="WIM69258.1"/>
    <property type="molecule type" value="Genomic_DNA"/>
</dbReference>
<dbReference type="RefSeq" id="WP_284873853.1">
    <property type="nucleotide sequence ID" value="NZ_CP126970.1"/>
</dbReference>
<dbReference type="SUPFAM" id="SSF51735">
    <property type="entry name" value="NAD(P)-binding Rossmann-fold domains"/>
    <property type="match status" value="1"/>
</dbReference>
<dbReference type="Gene3D" id="3.40.50.720">
    <property type="entry name" value="NAD(P)-binding Rossmann-like Domain"/>
    <property type="match status" value="1"/>
</dbReference>
<sequence length="398" mass="43918">MKIAILGGDGFCGWPASLHLSDLGHDVVIVDNLSRRAIDTELGAESLTPIRSITERIDAWAEVSGRTIGFHHIDIAQDYDALLDLLTYGEIDAVVHFAEQRAAPYSMKNSRNKRYTVDNNINATHNLLAAIVESGRDIHVAHLGTMGAYGYGTAGMKIPEGYLDIEVPTDSGERVGQEILYPSNPGSIYHMTKVLDQHLFAYYAKNDSLRITDLHQGIIWGTNTEQTARDERLINRFDYDGDYGTVLNRFLMQSAVGYPLTVHGTGGQTRAFIHITDMVRCIQLALENPPAAGDRVKIFNQMTETHRVRDLARLIAEVSGATVEMVPNPRKESAENELHVVNDAFLDLGLEPTTLSEGLLHEVEDIARRYADRADLSKIPATSLWTKEQAAGAPLTVG</sequence>
<dbReference type="Proteomes" id="UP001238805">
    <property type="component" value="Chromosome"/>
</dbReference>